<organism evidence="1 2">
    <name type="scientific">Phytohabitans kaempferiae</name>
    <dbReference type="NCBI Taxonomy" id="1620943"/>
    <lineage>
        <taxon>Bacteria</taxon>
        <taxon>Bacillati</taxon>
        <taxon>Actinomycetota</taxon>
        <taxon>Actinomycetes</taxon>
        <taxon>Micromonosporales</taxon>
        <taxon>Micromonosporaceae</taxon>
    </lineage>
</organism>
<dbReference type="Proteomes" id="UP001589867">
    <property type="component" value="Unassembled WGS sequence"/>
</dbReference>
<dbReference type="RefSeq" id="WP_377244864.1">
    <property type="nucleotide sequence ID" value="NZ_JBHLUH010000004.1"/>
</dbReference>
<proteinExistence type="predicted"/>
<dbReference type="Gene3D" id="2.160.20.80">
    <property type="entry name" value="E3 ubiquitin-protein ligase SopA"/>
    <property type="match status" value="1"/>
</dbReference>
<name>A0ABV6LW38_9ACTN</name>
<comment type="caution">
    <text evidence="1">The sequence shown here is derived from an EMBL/GenBank/DDBJ whole genome shotgun (WGS) entry which is preliminary data.</text>
</comment>
<sequence length="75" mass="8179">MREVNLSGSRCQGAVFRDVDFTNASLREADFTGADLRGTTLTAFDPRDVTLRDAIITADQAVDLAVCLRMSIRAT</sequence>
<accession>A0ABV6LW38</accession>
<dbReference type="InterPro" id="IPR001646">
    <property type="entry name" value="5peptide_repeat"/>
</dbReference>
<dbReference type="EMBL" id="JBHLUH010000004">
    <property type="protein sequence ID" value="MFC0526631.1"/>
    <property type="molecule type" value="Genomic_DNA"/>
</dbReference>
<protein>
    <submittedName>
        <fullName evidence="1">Pentapeptide repeat-containing protein</fullName>
    </submittedName>
</protein>
<dbReference type="SUPFAM" id="SSF141571">
    <property type="entry name" value="Pentapeptide repeat-like"/>
    <property type="match status" value="1"/>
</dbReference>
<keyword evidence="2" id="KW-1185">Reference proteome</keyword>
<dbReference type="Pfam" id="PF00805">
    <property type="entry name" value="Pentapeptide"/>
    <property type="match status" value="1"/>
</dbReference>
<evidence type="ECO:0000313" key="2">
    <source>
        <dbReference type="Proteomes" id="UP001589867"/>
    </source>
</evidence>
<gene>
    <name evidence="1" type="ORF">ACFFIA_03050</name>
</gene>
<evidence type="ECO:0000313" key="1">
    <source>
        <dbReference type="EMBL" id="MFC0526631.1"/>
    </source>
</evidence>
<reference evidence="1 2" key="1">
    <citation type="submission" date="2024-09" db="EMBL/GenBank/DDBJ databases">
        <authorList>
            <person name="Sun Q."/>
            <person name="Mori K."/>
        </authorList>
    </citation>
    <scope>NUCLEOTIDE SEQUENCE [LARGE SCALE GENOMIC DNA]</scope>
    <source>
        <strain evidence="1 2">TBRC 3947</strain>
    </source>
</reference>